<comment type="caution">
    <text evidence="2">The sequence shown here is derived from an EMBL/GenBank/DDBJ whole genome shotgun (WGS) entry which is preliminary data.</text>
</comment>
<feature type="domain" description="Helix-turn-helix" evidence="1">
    <location>
        <begin position="7"/>
        <end position="55"/>
    </location>
</feature>
<sequence>MFRQQELSTEEAAVLLCVSRAYLDALLEKGEIPYRKIDAYRTVILEDILAFKERNKNARRKTLDELAQLSQDEGMGY</sequence>
<dbReference type="InterPro" id="IPR041657">
    <property type="entry name" value="HTH_17"/>
</dbReference>
<organism evidence="2 3">
    <name type="scientific">Allohahella marinimesophila</name>
    <dbReference type="NCBI Taxonomy" id="1054972"/>
    <lineage>
        <taxon>Bacteria</taxon>
        <taxon>Pseudomonadati</taxon>
        <taxon>Pseudomonadota</taxon>
        <taxon>Gammaproteobacteria</taxon>
        <taxon>Oceanospirillales</taxon>
        <taxon>Hahellaceae</taxon>
        <taxon>Allohahella</taxon>
    </lineage>
</organism>
<proteinExistence type="predicted"/>
<gene>
    <name evidence="2" type="ORF">GCM10022278_09640</name>
</gene>
<evidence type="ECO:0000313" key="2">
    <source>
        <dbReference type="EMBL" id="GAA3952763.1"/>
    </source>
</evidence>
<dbReference type="Proteomes" id="UP001501337">
    <property type="component" value="Unassembled WGS sequence"/>
</dbReference>
<dbReference type="Pfam" id="PF12728">
    <property type="entry name" value="HTH_17"/>
    <property type="match status" value="1"/>
</dbReference>
<accession>A0ABP7NRS8</accession>
<name>A0ABP7NRS8_9GAMM</name>
<evidence type="ECO:0000313" key="3">
    <source>
        <dbReference type="Proteomes" id="UP001501337"/>
    </source>
</evidence>
<protein>
    <recommendedName>
        <fullName evidence="1">Helix-turn-helix domain-containing protein</fullName>
    </recommendedName>
</protein>
<dbReference type="RefSeq" id="WP_344803882.1">
    <property type="nucleotide sequence ID" value="NZ_BAABBO010000002.1"/>
</dbReference>
<reference evidence="3" key="1">
    <citation type="journal article" date="2019" name="Int. J. Syst. Evol. Microbiol.">
        <title>The Global Catalogue of Microorganisms (GCM) 10K type strain sequencing project: providing services to taxonomists for standard genome sequencing and annotation.</title>
        <authorList>
            <consortium name="The Broad Institute Genomics Platform"/>
            <consortium name="The Broad Institute Genome Sequencing Center for Infectious Disease"/>
            <person name="Wu L."/>
            <person name="Ma J."/>
        </authorList>
    </citation>
    <scope>NUCLEOTIDE SEQUENCE [LARGE SCALE GENOMIC DNA]</scope>
    <source>
        <strain evidence="3">JCM 17555</strain>
    </source>
</reference>
<evidence type="ECO:0000259" key="1">
    <source>
        <dbReference type="Pfam" id="PF12728"/>
    </source>
</evidence>
<dbReference type="EMBL" id="BAABBO010000002">
    <property type="protein sequence ID" value="GAA3952763.1"/>
    <property type="molecule type" value="Genomic_DNA"/>
</dbReference>
<keyword evidence="3" id="KW-1185">Reference proteome</keyword>